<proteinExistence type="predicted"/>
<gene>
    <name evidence="1" type="ORF">K788_0007592</name>
</gene>
<dbReference type="AlphaFoldDB" id="A0A0P0RKD9"/>
<dbReference type="EMBL" id="CP012747">
    <property type="protein sequence ID" value="ALL69223.1"/>
    <property type="molecule type" value="Genomic_DNA"/>
</dbReference>
<accession>A0A0P0RKD9</accession>
<organism evidence="1 2">
    <name type="scientific">Paraburkholderia caribensis MBA4</name>
    <dbReference type="NCBI Taxonomy" id="1323664"/>
    <lineage>
        <taxon>Bacteria</taxon>
        <taxon>Pseudomonadati</taxon>
        <taxon>Pseudomonadota</taxon>
        <taxon>Betaproteobacteria</taxon>
        <taxon>Burkholderiales</taxon>
        <taxon>Burkholderiaceae</taxon>
        <taxon>Paraburkholderia</taxon>
    </lineage>
</organism>
<dbReference type="Proteomes" id="UP000019146">
    <property type="component" value="Chromosome 2"/>
</dbReference>
<sequence>MSWLMPVANASNERLTRYDYPYSGKRQRMVFAAQVANCV</sequence>
<dbReference type="KEGG" id="bcai:K788_0007592"/>
<reference evidence="1 2" key="1">
    <citation type="journal article" date="2014" name="Genome Announc.">
        <title>Draft Genome Sequence of the Haloacid-Degrading Burkholderia caribensis Strain MBA4.</title>
        <authorList>
            <person name="Pan Y."/>
            <person name="Kong K.F."/>
            <person name="Tsang J.S."/>
        </authorList>
    </citation>
    <scope>NUCLEOTIDE SEQUENCE [LARGE SCALE GENOMIC DNA]</scope>
    <source>
        <strain evidence="1 2">MBA4</strain>
    </source>
</reference>
<evidence type="ECO:0000313" key="2">
    <source>
        <dbReference type="Proteomes" id="UP000019146"/>
    </source>
</evidence>
<protein>
    <submittedName>
        <fullName evidence="1">Uncharacterized protein</fullName>
    </submittedName>
</protein>
<name>A0A0P0RKD9_9BURK</name>
<evidence type="ECO:0000313" key="1">
    <source>
        <dbReference type="EMBL" id="ALL69223.1"/>
    </source>
</evidence>